<evidence type="ECO:0000256" key="2">
    <source>
        <dbReference type="ARBA" id="ARBA00008263"/>
    </source>
</evidence>
<dbReference type="CDD" id="cd00187">
    <property type="entry name" value="TOP4c"/>
    <property type="match status" value="1"/>
</dbReference>
<dbReference type="InterPro" id="IPR035516">
    <property type="entry name" value="Gyrase/topoIV_suA_C"/>
</dbReference>
<dbReference type="FunFam" id="3.90.199.10:FF:000001">
    <property type="entry name" value="DNA gyrase subunit A"/>
    <property type="match status" value="1"/>
</dbReference>
<keyword evidence="12" id="KW-0614">Plasmid</keyword>
<accession>A0A448ZYQ8</accession>
<keyword evidence="4 8" id="KW-0067">ATP-binding</keyword>
<dbReference type="NCBIfam" id="TIGR01063">
    <property type="entry name" value="gyrA"/>
    <property type="match status" value="1"/>
</dbReference>
<feature type="short sequence motif" description="GyrA-box" evidence="8">
    <location>
        <begin position="591"/>
        <end position="597"/>
    </location>
</feature>
<dbReference type="HAMAP" id="MF_01897">
    <property type="entry name" value="GyrA"/>
    <property type="match status" value="1"/>
</dbReference>
<evidence type="ECO:0000313" key="12">
    <source>
        <dbReference type="EMBL" id="VEU56377.1"/>
    </source>
</evidence>
<dbReference type="GO" id="GO:0034335">
    <property type="term" value="F:DNA negative supercoiling activity"/>
    <property type="evidence" value="ECO:0007669"/>
    <property type="project" value="UniProtKB-ARBA"/>
</dbReference>
<dbReference type="GO" id="GO:0006265">
    <property type="term" value="P:DNA topological change"/>
    <property type="evidence" value="ECO:0007669"/>
    <property type="project" value="UniProtKB-UniRule"/>
</dbReference>
<keyword evidence="8" id="KW-0963">Cytoplasm</keyword>
<dbReference type="PROSITE" id="PS52040">
    <property type="entry name" value="TOPO_IIA"/>
    <property type="match status" value="1"/>
</dbReference>
<comment type="miscellaneous">
    <text evidence="8">Few gyrases are as efficient as E.coli at forming negative supercoils. Not all organisms have 2 type II topoisomerases; in organisms with a single type II topoisomerase this enzyme also has to decatenate newly replicated chromosomes.</text>
</comment>
<dbReference type="SMART" id="SM00434">
    <property type="entry name" value="TOP4c"/>
    <property type="match status" value="1"/>
</dbReference>
<reference evidence="12" key="1">
    <citation type="submission" date="2019-01" db="EMBL/GenBank/DDBJ databases">
        <authorList>
            <consortium name="Pathogen Informatics"/>
        </authorList>
    </citation>
    <scope>NUCLEOTIDE SEQUENCE [LARGE SCALE GENOMIC DNA]</scope>
    <source>
        <strain evidence="12">NCTC10113</strain>
    </source>
</reference>
<sequence length="918" mass="103480">MAEEDIKKTLNDNNENDQNDDTDEKYYDFDDTIKKVFEEPKIVEEDDEEEDIPQEKAGYQVQSQILETETNGLKPTDLARVMKSSFIEYAMSVIVSRALPDARDGFKPVHRRILFAMSELGMFHTADHKKSARIVGEVLGKYHPHGDSSVYEAMVRMAQDFSMRYPLIDGHGNFGSIDGDEAAAMRYTEARLSKIASAMVDGIKKNTVDFIDNYDGNEKEPVVLPARFPNLLISGTSGIAVGMATNIPPHNLGEVIDAVCALARNPEITIEELMEYVLAPDFPTRGIIFNRAGLIEAYKTGRGSITMRARAHIQEFQNGKSKIIITEIPYEVKKTEIMEKIAEHIKNKRIEGIADFKDESNRDGIRITIDVKKTYVPEVILNQLYKLTRLQTNFSFNMIALVKNEPRLLNLKQCLEVYLEHQIDVVTRRLNFDLEKDLARAHILEGLKICIENIDRVIEIIKHSKTDQEAQEKLMKEFILSEIQAKAIVDMRLGRLTGLAIEKMNEELDQVHARIIEYRSILANHSLLIDLIIKELQEVKEAYGDKRRSEINWDEMGNIDNEDLIPQKDVVITVSSNSYVKRIDLDEYREQKRGGVGSSTVKTYQDDDIKDILVANTHTDLLIFTNRAKVYRVRGHEIPVGTKQSKGTPIINIIPAIEKDEKVVKILSINEYNEGTYLVTVSKKGTIKKTKIAEYERINRNGKYALSLNEGDELIDALIGVDNDELFIAGSNSRVNRFDISQVRAMSRTAHGVGGIRLADNECVVSVSSSRDGKYVFSIGAKGYGKMSLAETYRKTKRNSHGVLALNSAKAGDLVYAATVHGVEDLIIMSKDGIAIRFSLKDVSVVGRNSKGVKLINLKGKNNTIVGVAKIYDESEAQEDRELTKEEFIEVTKEIEMTLPDDISNESNDSNDDENELE</sequence>
<evidence type="ECO:0000256" key="9">
    <source>
        <dbReference type="PROSITE-ProRule" id="PRU01384"/>
    </source>
</evidence>
<dbReference type="Gene3D" id="3.30.1360.40">
    <property type="match status" value="1"/>
</dbReference>
<protein>
    <recommendedName>
        <fullName evidence="8">DNA gyrase subunit A</fullName>
        <ecNumber evidence="8">5.6.2.2</ecNumber>
    </recommendedName>
</protein>
<evidence type="ECO:0000256" key="10">
    <source>
        <dbReference type="SAM" id="MobiDB-lite"/>
    </source>
</evidence>
<evidence type="ECO:0000256" key="3">
    <source>
        <dbReference type="ARBA" id="ARBA00022741"/>
    </source>
</evidence>
<dbReference type="EC" id="5.6.2.2" evidence="8"/>
<feature type="compositionally biased region" description="Acidic residues" evidence="10">
    <location>
        <begin position="909"/>
        <end position="918"/>
    </location>
</feature>
<feature type="compositionally biased region" description="Acidic residues" evidence="10">
    <location>
        <begin position="14"/>
        <end position="23"/>
    </location>
</feature>
<evidence type="ECO:0000259" key="11">
    <source>
        <dbReference type="PROSITE" id="PS52040"/>
    </source>
</evidence>
<dbReference type="RefSeq" id="WP_024544275.1">
    <property type="nucleotide sequence ID" value="NZ_BPLV01000001.1"/>
</dbReference>
<keyword evidence="6 8" id="KW-0238">DNA-binding</keyword>
<dbReference type="EMBL" id="LR214939">
    <property type="protein sequence ID" value="VEU56377.1"/>
    <property type="molecule type" value="Genomic_DNA"/>
</dbReference>
<dbReference type="InterPro" id="IPR050220">
    <property type="entry name" value="Type_II_DNA_Topoisomerases"/>
</dbReference>
<geneLocation type="plasmid" evidence="12">
    <name>2</name>
</geneLocation>
<dbReference type="Pfam" id="PF03989">
    <property type="entry name" value="DNA_gyraseA_C"/>
    <property type="match status" value="6"/>
</dbReference>
<keyword evidence="5 8" id="KW-0799">Topoisomerase</keyword>
<dbReference type="FunFam" id="1.10.268.10:FF:000001">
    <property type="entry name" value="DNA gyrase subunit A"/>
    <property type="match status" value="1"/>
</dbReference>
<dbReference type="InterPro" id="IPR013760">
    <property type="entry name" value="Topo_IIA-like_dom_sf"/>
</dbReference>
<dbReference type="GO" id="GO:0005737">
    <property type="term" value="C:cytoplasm"/>
    <property type="evidence" value="ECO:0007669"/>
    <property type="project" value="UniProtKB-SubCell"/>
</dbReference>
<gene>
    <name evidence="12" type="primary">gyrA_4</name>
    <name evidence="8" type="synonym">gyrA</name>
    <name evidence="12" type="ORF">NCTC10113_01284</name>
</gene>
<feature type="active site" description="O-(5'-phospho-DNA)-tyrosine intermediate" evidence="8 9">
    <location>
        <position position="187"/>
    </location>
</feature>
<dbReference type="Gene3D" id="1.10.268.10">
    <property type="entry name" value="Topoisomerase, domain 3"/>
    <property type="match status" value="1"/>
</dbReference>
<evidence type="ECO:0000256" key="7">
    <source>
        <dbReference type="ARBA" id="ARBA00023235"/>
    </source>
</evidence>
<dbReference type="InterPro" id="IPR013758">
    <property type="entry name" value="Topo_IIA_A/C_ab"/>
</dbReference>
<comment type="subunit">
    <text evidence="8">Heterotetramer, composed of two GyrA and two GyrB chains. In the heterotetramer, GyrA contains the active site tyrosine that forms a transient covalent intermediate with DNA, while GyrB binds cofactors and catalyzes ATP hydrolysis.</text>
</comment>
<evidence type="ECO:0000256" key="8">
    <source>
        <dbReference type="HAMAP-Rule" id="MF_01897"/>
    </source>
</evidence>
<comment type="function">
    <text evidence="8">A type II topoisomerase that negatively supercoils closed circular double-stranded (ds) DNA in an ATP-dependent manner to modulate DNA topology and maintain chromosomes in an underwound state. Negative supercoiling favors strand separation, and DNA replication, transcription, recombination and repair, all of which involve strand separation. Also able to catalyze the interconversion of other topological isomers of dsDNA rings, including catenanes and knotted rings. Type II topoisomerases break and join 2 DNA strands simultaneously in an ATP-dependent manner.</text>
</comment>
<evidence type="ECO:0000256" key="1">
    <source>
        <dbReference type="ARBA" id="ARBA00000185"/>
    </source>
</evidence>
<dbReference type="AlphaFoldDB" id="A0A448ZYQ8"/>
<feature type="region of interest" description="Disordered" evidence="10">
    <location>
        <begin position="897"/>
        <end position="918"/>
    </location>
</feature>
<comment type="similarity">
    <text evidence="2 8">Belongs to the type II topoisomerase GyrA/ParC subunit family.</text>
</comment>
<feature type="domain" description="Topo IIA-type catalytic" evidence="11">
    <location>
        <begin position="99"/>
        <end position="564"/>
    </location>
</feature>
<feature type="region of interest" description="Disordered" evidence="10">
    <location>
        <begin position="1"/>
        <end position="26"/>
    </location>
</feature>
<keyword evidence="7 8" id="KW-0413">Isomerase</keyword>
<dbReference type="FunFam" id="3.30.1360.40:FF:000002">
    <property type="entry name" value="DNA gyrase subunit A"/>
    <property type="match status" value="1"/>
</dbReference>
<dbReference type="SUPFAM" id="SSF101904">
    <property type="entry name" value="GyrA/ParC C-terminal domain-like"/>
    <property type="match status" value="1"/>
</dbReference>
<dbReference type="NCBIfam" id="NF004044">
    <property type="entry name" value="PRK05561.1"/>
    <property type="match status" value="1"/>
</dbReference>
<comment type="subcellular location">
    <subcellularLocation>
        <location evidence="8">Cytoplasm</location>
    </subcellularLocation>
</comment>
<organism evidence="12">
    <name type="scientific">Metamycoplasma salivarium</name>
    <name type="common">Mycoplasma salivarium</name>
    <dbReference type="NCBI Taxonomy" id="2124"/>
    <lineage>
        <taxon>Bacteria</taxon>
        <taxon>Bacillati</taxon>
        <taxon>Mycoplasmatota</taxon>
        <taxon>Mycoplasmoidales</taxon>
        <taxon>Metamycoplasmataceae</taxon>
        <taxon>Metamycoplasma</taxon>
    </lineage>
</organism>
<name>A0A448ZYQ8_METSV</name>
<dbReference type="GO" id="GO:0005524">
    <property type="term" value="F:ATP binding"/>
    <property type="evidence" value="ECO:0007669"/>
    <property type="project" value="UniProtKB-UniRule"/>
</dbReference>
<evidence type="ECO:0000256" key="6">
    <source>
        <dbReference type="ARBA" id="ARBA00023125"/>
    </source>
</evidence>
<dbReference type="InterPro" id="IPR005743">
    <property type="entry name" value="GyrA"/>
</dbReference>
<dbReference type="GO" id="GO:0006261">
    <property type="term" value="P:DNA-templated DNA replication"/>
    <property type="evidence" value="ECO:0007669"/>
    <property type="project" value="UniProtKB-UniRule"/>
</dbReference>
<dbReference type="Gene3D" id="2.120.10.90">
    <property type="entry name" value="DNA gyrase/topoisomerase IV, subunit A, C-terminal"/>
    <property type="match status" value="1"/>
</dbReference>
<feature type="compositionally biased region" description="Basic and acidic residues" evidence="10">
    <location>
        <begin position="1"/>
        <end position="10"/>
    </location>
</feature>
<keyword evidence="3 8" id="KW-0547">Nucleotide-binding</keyword>
<evidence type="ECO:0000256" key="4">
    <source>
        <dbReference type="ARBA" id="ARBA00022840"/>
    </source>
</evidence>
<evidence type="ECO:0000256" key="5">
    <source>
        <dbReference type="ARBA" id="ARBA00023029"/>
    </source>
</evidence>
<dbReference type="Gene3D" id="3.90.199.10">
    <property type="entry name" value="Topoisomerase II, domain 5"/>
    <property type="match status" value="1"/>
</dbReference>
<dbReference type="InterPro" id="IPR006691">
    <property type="entry name" value="GyrA/parC_rep"/>
</dbReference>
<dbReference type="NCBIfam" id="NF004043">
    <property type="entry name" value="PRK05560.1"/>
    <property type="match status" value="1"/>
</dbReference>
<comment type="catalytic activity">
    <reaction evidence="1 8 9">
        <text>ATP-dependent breakage, passage and rejoining of double-stranded DNA.</text>
        <dbReference type="EC" id="5.6.2.2"/>
    </reaction>
</comment>
<dbReference type="GO" id="GO:0009330">
    <property type="term" value="C:DNA topoisomerase type II (double strand cut, ATP-hydrolyzing) complex"/>
    <property type="evidence" value="ECO:0007669"/>
    <property type="project" value="TreeGrafter"/>
</dbReference>
<dbReference type="Pfam" id="PF00521">
    <property type="entry name" value="DNA_topoisoIV"/>
    <property type="match status" value="1"/>
</dbReference>
<dbReference type="SUPFAM" id="SSF56719">
    <property type="entry name" value="Type II DNA topoisomerase"/>
    <property type="match status" value="1"/>
</dbReference>
<dbReference type="GO" id="GO:0003677">
    <property type="term" value="F:DNA binding"/>
    <property type="evidence" value="ECO:0007669"/>
    <property type="project" value="UniProtKB-UniRule"/>
</dbReference>
<dbReference type="PANTHER" id="PTHR43493">
    <property type="entry name" value="DNA GYRASE/TOPOISOMERASE SUBUNIT A"/>
    <property type="match status" value="1"/>
</dbReference>
<dbReference type="GO" id="GO:0005694">
    <property type="term" value="C:chromosome"/>
    <property type="evidence" value="ECO:0007669"/>
    <property type="project" value="InterPro"/>
</dbReference>
<dbReference type="InterPro" id="IPR002205">
    <property type="entry name" value="Topo_IIA_dom_A"/>
</dbReference>
<dbReference type="PANTHER" id="PTHR43493:SF5">
    <property type="entry name" value="DNA GYRASE SUBUNIT A, CHLOROPLASTIC_MITOCHONDRIAL"/>
    <property type="match status" value="1"/>
</dbReference>
<proteinExistence type="inferred from homology"/>
<dbReference type="InterPro" id="IPR013757">
    <property type="entry name" value="Topo_IIA_A_a_sf"/>
</dbReference>